<organism evidence="1 2">
    <name type="scientific">Candidatus Geothrix odensensis</name>
    <dbReference type="NCBI Taxonomy" id="2954440"/>
    <lineage>
        <taxon>Bacteria</taxon>
        <taxon>Pseudomonadati</taxon>
        <taxon>Acidobacteriota</taxon>
        <taxon>Holophagae</taxon>
        <taxon>Holophagales</taxon>
        <taxon>Holophagaceae</taxon>
        <taxon>Geothrix</taxon>
    </lineage>
</organism>
<dbReference type="FunFam" id="3.40.50.150:FF:000554">
    <property type="entry name" value="Cation-transporting ATPase"/>
    <property type="match status" value="1"/>
</dbReference>
<dbReference type="Proteomes" id="UP000709959">
    <property type="component" value="Unassembled WGS sequence"/>
</dbReference>
<dbReference type="CDD" id="cd02440">
    <property type="entry name" value="AdoMet_MTases"/>
    <property type="match status" value="1"/>
</dbReference>
<reference evidence="1 2" key="1">
    <citation type="submission" date="2020-10" db="EMBL/GenBank/DDBJ databases">
        <title>Connecting structure to function with the recovery of over 1000 high-quality activated sludge metagenome-assembled genomes encoding full-length rRNA genes using long-read sequencing.</title>
        <authorList>
            <person name="Singleton C.M."/>
            <person name="Petriglieri F."/>
            <person name="Kristensen J.M."/>
            <person name="Kirkegaard R.H."/>
            <person name="Michaelsen T.Y."/>
            <person name="Andersen M.H."/>
            <person name="Karst S.M."/>
            <person name="Dueholm M.S."/>
            <person name="Nielsen P.H."/>
            <person name="Albertsen M."/>
        </authorList>
    </citation>
    <scope>NUCLEOTIDE SEQUENCE [LARGE SCALE GENOMIC DNA]</scope>
    <source>
        <strain evidence="1">OdNE_18-Q3-R46-58_MAXAC.008</strain>
    </source>
</reference>
<keyword evidence="1" id="KW-0489">Methyltransferase</keyword>
<dbReference type="Gene3D" id="3.40.50.150">
    <property type="entry name" value="Vaccinia Virus protein VP39"/>
    <property type="match status" value="1"/>
</dbReference>
<sequence>MIYTLLTAGFVPDAAIRFGIRRLLRQRLQEEGEGGLEAVHERLRRHLAAWSAGPIAVHTRDANEQHYELPPRFFELVLGPHLKYSAALFEPGTSELGRAEAAMLALTCERAQLTDGQAILELGCGWGSLTLWMAEHFPASRITGVSNSKDQRAYILARAAERGLANVEILTADMNVFEAPDLYDRVVSVEMFEHMRNHRELMARIARWLRPGGALFVHIFTHRDFTYPFEVRDDSDWMAKHFFTGGIMPSDGYLLRFQEQMRLEDHWRVSGTHYQATAEAWLRNQDAHREEILSLFRATYGAEADWRFTQWRIFFMACAELWGCRDGSEWFVSHYRFRRP</sequence>
<dbReference type="EMBL" id="JADKCH010000009">
    <property type="protein sequence ID" value="MBK8572793.1"/>
    <property type="molecule type" value="Genomic_DNA"/>
</dbReference>
<gene>
    <name evidence="1" type="ORF">IPN91_09150</name>
</gene>
<keyword evidence="1" id="KW-0808">Transferase</keyword>
<dbReference type="InterPro" id="IPR029063">
    <property type="entry name" value="SAM-dependent_MTases_sf"/>
</dbReference>
<dbReference type="Pfam" id="PF02353">
    <property type="entry name" value="CMAS"/>
    <property type="match status" value="1"/>
</dbReference>
<evidence type="ECO:0000313" key="1">
    <source>
        <dbReference type="EMBL" id="MBK8572793.1"/>
    </source>
</evidence>
<dbReference type="AlphaFoldDB" id="A0A936K5Q6"/>
<dbReference type="PANTHER" id="PTHR43832:SF1">
    <property type="entry name" value="S-ADENOSYL-L-METHIONINE-DEPENDENT METHYLTRANSFERASES SUPERFAMILY PROTEIN"/>
    <property type="match status" value="1"/>
</dbReference>
<evidence type="ECO:0000313" key="2">
    <source>
        <dbReference type="Proteomes" id="UP000709959"/>
    </source>
</evidence>
<comment type="caution">
    <text evidence="1">The sequence shown here is derived from an EMBL/GenBank/DDBJ whole genome shotgun (WGS) entry which is preliminary data.</text>
</comment>
<dbReference type="GO" id="GO:0008168">
    <property type="term" value="F:methyltransferase activity"/>
    <property type="evidence" value="ECO:0007669"/>
    <property type="project" value="UniProtKB-KW"/>
</dbReference>
<name>A0A936K5Q6_9BACT</name>
<accession>A0A936K5Q6</accession>
<proteinExistence type="predicted"/>
<dbReference type="SUPFAM" id="SSF53335">
    <property type="entry name" value="S-adenosyl-L-methionine-dependent methyltransferases"/>
    <property type="match status" value="1"/>
</dbReference>
<dbReference type="GO" id="GO:0032259">
    <property type="term" value="P:methylation"/>
    <property type="evidence" value="ECO:0007669"/>
    <property type="project" value="UniProtKB-KW"/>
</dbReference>
<protein>
    <submittedName>
        <fullName evidence="1">Class I SAM-dependent methyltransferase</fullName>
    </submittedName>
</protein>
<dbReference type="PANTHER" id="PTHR43832">
    <property type="match status" value="1"/>
</dbReference>